<dbReference type="STRING" id="1317117.ATO7_08562"/>
<proteinExistence type="predicted"/>
<protein>
    <recommendedName>
        <fullName evidence="4">DUF2946 domain-containing protein</fullName>
    </recommendedName>
</protein>
<name>A0A1Y1SDK4_9GAMM</name>
<accession>A0A1Y1SDK4</accession>
<keyword evidence="1" id="KW-0732">Signal</keyword>
<dbReference type="RefSeq" id="WP_083561279.1">
    <property type="nucleotide sequence ID" value="NZ_AQQV01000002.1"/>
</dbReference>
<gene>
    <name evidence="2" type="ORF">ATO7_08562</name>
</gene>
<sequence length="116" mass="12392">MNAYLRYLLIAVMAWLPVGQVLATCCMPQVAVAEVDAPAAEHPCDSHESMAQMSAESVDEAEPCQCGCSLIGHTSIVFGMLTLQAYEPLAQRPSGLRAEPLPAHVFPLLRPPTTAS</sequence>
<evidence type="ECO:0000313" key="2">
    <source>
        <dbReference type="EMBL" id="ORE87078.1"/>
    </source>
</evidence>
<dbReference type="Proteomes" id="UP000192342">
    <property type="component" value="Unassembled WGS sequence"/>
</dbReference>
<reference evidence="2 3" key="1">
    <citation type="submission" date="2013-04" db="EMBL/GenBank/DDBJ databases">
        <title>Oceanococcus atlanticus 22II-S10r2 Genome Sequencing.</title>
        <authorList>
            <person name="Lai Q."/>
            <person name="Li G."/>
            <person name="Shao Z."/>
        </authorList>
    </citation>
    <scope>NUCLEOTIDE SEQUENCE [LARGE SCALE GENOMIC DNA]</scope>
    <source>
        <strain evidence="2 3">22II-S10r2</strain>
    </source>
</reference>
<keyword evidence="3" id="KW-1185">Reference proteome</keyword>
<evidence type="ECO:0008006" key="4">
    <source>
        <dbReference type="Google" id="ProtNLM"/>
    </source>
</evidence>
<organism evidence="2 3">
    <name type="scientific">Oceanococcus atlanticus</name>
    <dbReference type="NCBI Taxonomy" id="1317117"/>
    <lineage>
        <taxon>Bacteria</taxon>
        <taxon>Pseudomonadati</taxon>
        <taxon>Pseudomonadota</taxon>
        <taxon>Gammaproteobacteria</taxon>
        <taxon>Chromatiales</taxon>
        <taxon>Oceanococcaceae</taxon>
        <taxon>Oceanococcus</taxon>
    </lineage>
</organism>
<evidence type="ECO:0000313" key="3">
    <source>
        <dbReference type="Proteomes" id="UP000192342"/>
    </source>
</evidence>
<comment type="caution">
    <text evidence="2">The sequence shown here is derived from an EMBL/GenBank/DDBJ whole genome shotgun (WGS) entry which is preliminary data.</text>
</comment>
<dbReference type="AlphaFoldDB" id="A0A1Y1SDK4"/>
<evidence type="ECO:0000256" key="1">
    <source>
        <dbReference type="SAM" id="SignalP"/>
    </source>
</evidence>
<dbReference type="EMBL" id="AQQV01000002">
    <property type="protein sequence ID" value="ORE87078.1"/>
    <property type="molecule type" value="Genomic_DNA"/>
</dbReference>
<feature type="signal peptide" evidence="1">
    <location>
        <begin position="1"/>
        <end position="23"/>
    </location>
</feature>
<feature type="chain" id="PRO_5012869672" description="DUF2946 domain-containing protein" evidence="1">
    <location>
        <begin position="24"/>
        <end position="116"/>
    </location>
</feature>